<reference evidence="2" key="1">
    <citation type="journal article" date="2022" name="Mol. Ecol. Resour.">
        <title>The genomes of chicory, endive, great burdock and yacon provide insights into Asteraceae palaeo-polyploidization history and plant inulin production.</title>
        <authorList>
            <person name="Fan W."/>
            <person name="Wang S."/>
            <person name="Wang H."/>
            <person name="Wang A."/>
            <person name="Jiang F."/>
            <person name="Liu H."/>
            <person name="Zhao H."/>
            <person name="Xu D."/>
            <person name="Zhang Y."/>
        </authorList>
    </citation>
    <scope>NUCLEOTIDE SEQUENCE [LARGE SCALE GENOMIC DNA]</scope>
    <source>
        <strain evidence="2">cv. Niubang</strain>
    </source>
</reference>
<dbReference type="Proteomes" id="UP001055879">
    <property type="component" value="Linkage Group LG09"/>
</dbReference>
<keyword evidence="2" id="KW-1185">Reference proteome</keyword>
<accession>A0ACB8ZZP1</accession>
<evidence type="ECO:0000313" key="2">
    <source>
        <dbReference type="Proteomes" id="UP001055879"/>
    </source>
</evidence>
<gene>
    <name evidence="1" type="ORF">L6452_28797</name>
</gene>
<evidence type="ECO:0000313" key="1">
    <source>
        <dbReference type="EMBL" id="KAI3703043.1"/>
    </source>
</evidence>
<protein>
    <submittedName>
        <fullName evidence="1">Uncharacterized protein</fullName>
    </submittedName>
</protein>
<sequence>MDDQHSPHSHSSTTTSNGDGAHHVTQRGGGDAVGVGSNTAAAGGGGGAKYKLMSPAKLPISRSTCITIPPGLSPTSFLESPVLLTNMKAEPSPTTGSFFKSPLMQRSIGPAAFSLEANCSVRKTLDDSNSGFFEFRPHTQSTSVMQISTGGFQVSAYSNLQRGEPSGQYQNQSEPRSYGSPSAANWEMASPKEHSLTAPAYMPREETNGSGKPKDSGPGIQVDRSSDDGYNWRKYGQKVVKGSEHPRSYYKCTHPNCEVKKIFERSYTGQITEIVYKGTHDHPKPQPSRRFSAGALMSIQEENADKVQYATYQAGLSNNGQNPNFEASGTPVQSPRQGNQDSTDGSARQLNRTNDEVDDDDDPYSKKRRTDFGALDVTPVVKPIREPRVVVQTTSEVDILDDGYRWRKYGQKVVRGNPNPRSYYKCTSAGCTVRKHVERASHDPKAVITAYEGKHNHDVPVVKNSSHDATISGISRTRSEENDALCLDLVVGNRIPDQQPPQNAATLHSQVHVSNSNFRKVVHWNDVYGTTTDNEVEGCNVDSTTLNHSSNPYPQNLGRILLGP</sequence>
<dbReference type="EMBL" id="CM042055">
    <property type="protein sequence ID" value="KAI3703043.1"/>
    <property type="molecule type" value="Genomic_DNA"/>
</dbReference>
<reference evidence="1 2" key="2">
    <citation type="journal article" date="2022" name="Mol. Ecol. Resour.">
        <title>The genomes of chicory, endive, great burdock and yacon provide insights into Asteraceae paleo-polyploidization history and plant inulin production.</title>
        <authorList>
            <person name="Fan W."/>
            <person name="Wang S."/>
            <person name="Wang H."/>
            <person name="Wang A."/>
            <person name="Jiang F."/>
            <person name="Liu H."/>
            <person name="Zhao H."/>
            <person name="Xu D."/>
            <person name="Zhang Y."/>
        </authorList>
    </citation>
    <scope>NUCLEOTIDE SEQUENCE [LARGE SCALE GENOMIC DNA]</scope>
    <source>
        <strain evidence="2">cv. Niubang</strain>
    </source>
</reference>
<proteinExistence type="predicted"/>
<name>A0ACB8ZZP1_ARCLA</name>
<comment type="caution">
    <text evidence="1">The sequence shown here is derived from an EMBL/GenBank/DDBJ whole genome shotgun (WGS) entry which is preliminary data.</text>
</comment>
<organism evidence="1 2">
    <name type="scientific">Arctium lappa</name>
    <name type="common">Greater burdock</name>
    <name type="synonym">Lappa major</name>
    <dbReference type="NCBI Taxonomy" id="4217"/>
    <lineage>
        <taxon>Eukaryota</taxon>
        <taxon>Viridiplantae</taxon>
        <taxon>Streptophyta</taxon>
        <taxon>Embryophyta</taxon>
        <taxon>Tracheophyta</taxon>
        <taxon>Spermatophyta</taxon>
        <taxon>Magnoliopsida</taxon>
        <taxon>eudicotyledons</taxon>
        <taxon>Gunneridae</taxon>
        <taxon>Pentapetalae</taxon>
        <taxon>asterids</taxon>
        <taxon>campanulids</taxon>
        <taxon>Asterales</taxon>
        <taxon>Asteraceae</taxon>
        <taxon>Carduoideae</taxon>
        <taxon>Cardueae</taxon>
        <taxon>Arctiinae</taxon>
        <taxon>Arctium</taxon>
    </lineage>
</organism>